<name>A0A9Q1CUP0_CONCO</name>
<organism evidence="2 3">
    <name type="scientific">Conger conger</name>
    <name type="common">Conger eel</name>
    <name type="synonym">Muraena conger</name>
    <dbReference type="NCBI Taxonomy" id="82655"/>
    <lineage>
        <taxon>Eukaryota</taxon>
        <taxon>Metazoa</taxon>
        <taxon>Chordata</taxon>
        <taxon>Craniata</taxon>
        <taxon>Vertebrata</taxon>
        <taxon>Euteleostomi</taxon>
        <taxon>Actinopterygii</taxon>
        <taxon>Neopterygii</taxon>
        <taxon>Teleostei</taxon>
        <taxon>Anguilliformes</taxon>
        <taxon>Congridae</taxon>
        <taxon>Conger</taxon>
    </lineage>
</organism>
<sequence>MRMEHRSMLGAVCPQRSVIGHGAGVLGAFLWGKRRLQVTQYTARATVVREIVVRAIVVRAGVVRAVVVRATVLRVMVVRAVVVRAIVVRAIVVRVLIVRAMAARSTVVRAVVVRAMVVRAAVVRAVVVRVLWFGYWLFGYWLLGQWLLLGVSLNQCLSVWFSLWQALCKVSVLRQGGRACSFQNIHRGVGPARFLWRLGAEVD</sequence>
<reference evidence="2" key="1">
    <citation type="journal article" date="2023" name="Science">
        <title>Genome structures resolve the early diversification of teleost fishes.</title>
        <authorList>
            <person name="Parey E."/>
            <person name="Louis A."/>
            <person name="Montfort J."/>
            <person name="Bouchez O."/>
            <person name="Roques C."/>
            <person name="Iampietro C."/>
            <person name="Lluch J."/>
            <person name="Castinel A."/>
            <person name="Donnadieu C."/>
            <person name="Desvignes T."/>
            <person name="Floi Bucao C."/>
            <person name="Jouanno E."/>
            <person name="Wen M."/>
            <person name="Mejri S."/>
            <person name="Dirks R."/>
            <person name="Jansen H."/>
            <person name="Henkel C."/>
            <person name="Chen W.J."/>
            <person name="Zahm M."/>
            <person name="Cabau C."/>
            <person name="Klopp C."/>
            <person name="Thompson A.W."/>
            <person name="Robinson-Rechavi M."/>
            <person name="Braasch I."/>
            <person name="Lecointre G."/>
            <person name="Bobe J."/>
            <person name="Postlethwait J.H."/>
            <person name="Berthelot C."/>
            <person name="Roest Crollius H."/>
            <person name="Guiguen Y."/>
        </authorList>
    </citation>
    <scope>NUCLEOTIDE SEQUENCE</scope>
    <source>
        <strain evidence="2">Concon-B</strain>
    </source>
</reference>
<feature type="transmembrane region" description="Helical" evidence="1">
    <location>
        <begin position="144"/>
        <end position="164"/>
    </location>
</feature>
<evidence type="ECO:0000256" key="1">
    <source>
        <dbReference type="SAM" id="Phobius"/>
    </source>
</evidence>
<keyword evidence="1" id="KW-0812">Transmembrane</keyword>
<feature type="transmembrane region" description="Helical" evidence="1">
    <location>
        <begin position="117"/>
        <end position="138"/>
    </location>
</feature>
<comment type="caution">
    <text evidence="2">The sequence shown here is derived from an EMBL/GenBank/DDBJ whole genome shotgun (WGS) entry which is preliminary data.</text>
</comment>
<dbReference type="Proteomes" id="UP001152803">
    <property type="component" value="Unassembled WGS sequence"/>
</dbReference>
<dbReference type="AlphaFoldDB" id="A0A9Q1CUP0"/>
<protein>
    <submittedName>
        <fullName evidence="2">Uncharacterized protein</fullName>
    </submittedName>
</protein>
<keyword evidence="3" id="KW-1185">Reference proteome</keyword>
<proteinExistence type="predicted"/>
<accession>A0A9Q1CUP0</accession>
<keyword evidence="1" id="KW-0472">Membrane</keyword>
<evidence type="ECO:0000313" key="3">
    <source>
        <dbReference type="Proteomes" id="UP001152803"/>
    </source>
</evidence>
<dbReference type="EMBL" id="JAFJMO010000019">
    <property type="protein sequence ID" value="KAJ8249875.1"/>
    <property type="molecule type" value="Genomic_DNA"/>
</dbReference>
<gene>
    <name evidence="2" type="ORF">COCON_G00230910</name>
</gene>
<keyword evidence="1" id="KW-1133">Transmembrane helix</keyword>
<evidence type="ECO:0000313" key="2">
    <source>
        <dbReference type="EMBL" id="KAJ8249875.1"/>
    </source>
</evidence>
<feature type="transmembrane region" description="Helical" evidence="1">
    <location>
        <begin position="76"/>
        <end position="97"/>
    </location>
</feature>